<evidence type="ECO:0000313" key="3">
    <source>
        <dbReference type="EMBL" id="MDQ0532314.1"/>
    </source>
</evidence>
<accession>A0ABU0MFW8</accession>
<dbReference type="SUPFAM" id="SSF56524">
    <property type="entry name" value="Oxidoreductase molybdopterin-binding domain"/>
    <property type="match status" value="1"/>
</dbReference>
<evidence type="ECO:0000313" key="4">
    <source>
        <dbReference type="Proteomes" id="UP001244552"/>
    </source>
</evidence>
<name>A0ABU0MFW8_9PROT</name>
<comment type="caution">
    <text evidence="3">The sequence shown here is derived from an EMBL/GenBank/DDBJ whole genome shotgun (WGS) entry which is preliminary data.</text>
</comment>
<feature type="signal peptide" evidence="1">
    <location>
        <begin position="1"/>
        <end position="21"/>
    </location>
</feature>
<protein>
    <recommendedName>
        <fullName evidence="2">Oxidoreductase molybdopterin-binding domain-containing protein</fullName>
    </recommendedName>
</protein>
<dbReference type="InterPro" id="IPR036374">
    <property type="entry name" value="OxRdtase_Mopterin-bd_sf"/>
</dbReference>
<dbReference type="Proteomes" id="UP001244552">
    <property type="component" value="Unassembled WGS sequence"/>
</dbReference>
<feature type="domain" description="Oxidoreductase molybdopterin-binding" evidence="2">
    <location>
        <begin position="73"/>
        <end position="145"/>
    </location>
</feature>
<keyword evidence="4" id="KW-1185">Reference proteome</keyword>
<keyword evidence="1" id="KW-0732">Signal</keyword>
<dbReference type="RefSeq" id="WP_209980000.1">
    <property type="nucleotide sequence ID" value="NZ_JAGINO010000003.1"/>
</dbReference>
<dbReference type="EMBL" id="JAUSVU010000003">
    <property type="protein sequence ID" value="MDQ0532314.1"/>
    <property type="molecule type" value="Genomic_DNA"/>
</dbReference>
<sequence>MVRFVITAFFIGALMTNVSQAAEVKKLSTPIQIPPSDEAVLMIKDSAGKTILTMKQLENFPMYETHMKTLWTPASTWVGIKLVDLLSAYGALSSERFIFRATNEYSIRLKRADIEAGDPIVATRINGMPIDPENKGPLFLIWPKVAEEVMSGTVAESDWIWSLNKIEVIR</sequence>
<dbReference type="Gene3D" id="3.90.420.10">
    <property type="entry name" value="Oxidoreductase, molybdopterin-binding domain"/>
    <property type="match status" value="1"/>
</dbReference>
<feature type="chain" id="PRO_5046982284" description="Oxidoreductase molybdopterin-binding domain-containing protein" evidence="1">
    <location>
        <begin position="22"/>
        <end position="170"/>
    </location>
</feature>
<gene>
    <name evidence="3" type="ORF">QO018_001158</name>
</gene>
<evidence type="ECO:0000259" key="2">
    <source>
        <dbReference type="Pfam" id="PF00174"/>
    </source>
</evidence>
<reference evidence="3 4" key="1">
    <citation type="submission" date="2023-07" db="EMBL/GenBank/DDBJ databases">
        <title>Genomic Encyclopedia of Type Strains, Phase IV (KMG-IV): sequencing the most valuable type-strain genomes for metagenomic binning, comparative biology and taxonomic classification.</title>
        <authorList>
            <person name="Goeker M."/>
        </authorList>
    </citation>
    <scope>NUCLEOTIDE SEQUENCE [LARGE SCALE GENOMIC DNA]</scope>
    <source>
        <strain evidence="3 4">DSM 19922</strain>
    </source>
</reference>
<evidence type="ECO:0000256" key="1">
    <source>
        <dbReference type="SAM" id="SignalP"/>
    </source>
</evidence>
<dbReference type="Pfam" id="PF00174">
    <property type="entry name" value="Oxidored_molyb"/>
    <property type="match status" value="1"/>
</dbReference>
<dbReference type="InterPro" id="IPR000572">
    <property type="entry name" value="OxRdtase_Mopterin-bd_dom"/>
</dbReference>
<organism evidence="3 4">
    <name type="scientific">Azospirillum picis</name>
    <dbReference type="NCBI Taxonomy" id="488438"/>
    <lineage>
        <taxon>Bacteria</taxon>
        <taxon>Pseudomonadati</taxon>
        <taxon>Pseudomonadota</taxon>
        <taxon>Alphaproteobacteria</taxon>
        <taxon>Rhodospirillales</taxon>
        <taxon>Azospirillaceae</taxon>
        <taxon>Azospirillum</taxon>
    </lineage>
</organism>
<proteinExistence type="predicted"/>